<evidence type="ECO:0000256" key="1">
    <source>
        <dbReference type="SAM" id="MobiDB-lite"/>
    </source>
</evidence>
<name>A0ABS7XU31_9FLAO</name>
<accession>A0ABS7XU31</accession>
<organism evidence="2 3">
    <name type="scientific">Winogradskyella alexanderae</name>
    <dbReference type="NCBI Taxonomy" id="2877123"/>
    <lineage>
        <taxon>Bacteria</taxon>
        <taxon>Pseudomonadati</taxon>
        <taxon>Bacteroidota</taxon>
        <taxon>Flavobacteriia</taxon>
        <taxon>Flavobacteriales</taxon>
        <taxon>Flavobacteriaceae</taxon>
        <taxon>Winogradskyella</taxon>
    </lineage>
</organism>
<dbReference type="RefSeq" id="WP_224530644.1">
    <property type="nucleotide sequence ID" value="NZ_JAIUJR010000009.1"/>
</dbReference>
<keyword evidence="3" id="KW-1185">Reference proteome</keyword>
<comment type="caution">
    <text evidence="2">The sequence shown here is derived from an EMBL/GenBank/DDBJ whole genome shotgun (WGS) entry which is preliminary data.</text>
</comment>
<evidence type="ECO:0008006" key="4">
    <source>
        <dbReference type="Google" id="ProtNLM"/>
    </source>
</evidence>
<dbReference type="EMBL" id="JAIUJR010000009">
    <property type="protein sequence ID" value="MCA0133533.1"/>
    <property type="molecule type" value="Genomic_DNA"/>
</dbReference>
<dbReference type="Proteomes" id="UP001198901">
    <property type="component" value="Unassembled WGS sequence"/>
</dbReference>
<proteinExistence type="predicted"/>
<reference evidence="3" key="1">
    <citation type="submission" date="2023-07" db="EMBL/GenBank/DDBJ databases">
        <authorList>
            <person name="Yue Y."/>
        </authorList>
    </citation>
    <scope>NUCLEOTIDE SEQUENCE [LARGE SCALE GENOMIC DNA]</scope>
    <source>
        <strain evidence="3">D23</strain>
    </source>
</reference>
<gene>
    <name evidence="2" type="ORF">LBU54_13130</name>
</gene>
<protein>
    <recommendedName>
        <fullName evidence="4">Poly(Hydroxyalkanoate) granule-associated protein</fullName>
    </recommendedName>
</protein>
<sequence length="184" mass="21085">MEKKAGQTASFMIRFNQIFYEEKGESKVQWRGRVSHVQGGKDQSFSDFSDAVKFIQEQLAELTLEATKHKSQEQQESLFTKSLSLWKTVTTEGPKVIMETIKDPRKQVAHLQDQISEFGEDLLEKVPIDDWRNVSRTDFKTIKDSIAELLTEVKKLNTKVDAINKTTKTSRTSKPKTTTATKKK</sequence>
<evidence type="ECO:0000313" key="2">
    <source>
        <dbReference type="EMBL" id="MCA0133533.1"/>
    </source>
</evidence>
<feature type="compositionally biased region" description="Low complexity" evidence="1">
    <location>
        <begin position="165"/>
        <end position="184"/>
    </location>
</feature>
<feature type="region of interest" description="Disordered" evidence="1">
    <location>
        <begin position="163"/>
        <end position="184"/>
    </location>
</feature>
<evidence type="ECO:0000313" key="3">
    <source>
        <dbReference type="Proteomes" id="UP001198901"/>
    </source>
</evidence>